<comment type="caution">
    <text evidence="3">The sequence shown here is derived from an EMBL/GenBank/DDBJ whole genome shotgun (WGS) entry which is preliminary data.</text>
</comment>
<dbReference type="PROSITE" id="PS50238">
    <property type="entry name" value="RHOGAP"/>
    <property type="match status" value="1"/>
</dbReference>
<gene>
    <name evidence="3" type="ORF">QYT958_LOCUS45245</name>
</gene>
<evidence type="ECO:0000259" key="2">
    <source>
        <dbReference type="PROSITE" id="PS50238"/>
    </source>
</evidence>
<dbReference type="InterPro" id="IPR000198">
    <property type="entry name" value="RhoGAP_dom"/>
</dbReference>
<evidence type="ECO:0000313" key="4">
    <source>
        <dbReference type="Proteomes" id="UP000663848"/>
    </source>
</evidence>
<dbReference type="InterPro" id="IPR051627">
    <property type="entry name" value="SLIT-ROBO_RhoGAP"/>
</dbReference>
<dbReference type="InterPro" id="IPR008936">
    <property type="entry name" value="Rho_GTPase_activation_prot"/>
</dbReference>
<sequence>SSLAEYSDENMMDASNLASCLAPTLMPIPEDKDQVQYLTHTIELIRTMINHHEEVFPVNDEDPVYEKFAITIPM</sequence>
<evidence type="ECO:0000313" key="3">
    <source>
        <dbReference type="EMBL" id="CAF5108251.1"/>
    </source>
</evidence>
<accession>A0A822EXH4</accession>
<dbReference type="GO" id="GO:0007165">
    <property type="term" value="P:signal transduction"/>
    <property type="evidence" value="ECO:0007669"/>
    <property type="project" value="InterPro"/>
</dbReference>
<evidence type="ECO:0000256" key="1">
    <source>
        <dbReference type="ARBA" id="ARBA00023054"/>
    </source>
</evidence>
<dbReference type="AlphaFoldDB" id="A0A822EXH4"/>
<organism evidence="3 4">
    <name type="scientific">Rotaria socialis</name>
    <dbReference type="NCBI Taxonomy" id="392032"/>
    <lineage>
        <taxon>Eukaryota</taxon>
        <taxon>Metazoa</taxon>
        <taxon>Spiralia</taxon>
        <taxon>Gnathifera</taxon>
        <taxon>Rotifera</taxon>
        <taxon>Eurotatoria</taxon>
        <taxon>Bdelloidea</taxon>
        <taxon>Philodinida</taxon>
        <taxon>Philodinidae</taxon>
        <taxon>Rotaria</taxon>
    </lineage>
</organism>
<feature type="non-terminal residue" evidence="3">
    <location>
        <position position="1"/>
    </location>
</feature>
<dbReference type="Proteomes" id="UP000663848">
    <property type="component" value="Unassembled WGS sequence"/>
</dbReference>
<keyword evidence="1" id="KW-0175">Coiled coil</keyword>
<dbReference type="PANTHER" id="PTHR14166">
    <property type="entry name" value="SLIT-ROBO RHO GTPASE ACTIVATING PROTEIN"/>
    <property type="match status" value="1"/>
</dbReference>
<feature type="domain" description="Rho-GAP" evidence="2">
    <location>
        <begin position="1"/>
        <end position="56"/>
    </location>
</feature>
<reference evidence="3" key="1">
    <citation type="submission" date="2021-02" db="EMBL/GenBank/DDBJ databases">
        <authorList>
            <person name="Nowell W R."/>
        </authorList>
    </citation>
    <scope>NUCLEOTIDE SEQUENCE</scope>
</reference>
<dbReference type="SUPFAM" id="SSF48350">
    <property type="entry name" value="GTPase activation domain, GAP"/>
    <property type="match status" value="1"/>
</dbReference>
<proteinExistence type="predicted"/>
<name>A0A822EXH4_9BILA</name>
<dbReference type="Gene3D" id="1.10.555.10">
    <property type="entry name" value="Rho GTPase activation protein"/>
    <property type="match status" value="1"/>
</dbReference>
<dbReference type="EMBL" id="CAJOBR010074266">
    <property type="protein sequence ID" value="CAF5108251.1"/>
    <property type="molecule type" value="Genomic_DNA"/>
</dbReference>
<protein>
    <recommendedName>
        <fullName evidence="2">Rho-GAP domain-containing protein</fullName>
    </recommendedName>
</protein>